<name>A0A2V4Y2K1_9FLAO</name>
<dbReference type="InterPro" id="IPR042176">
    <property type="entry name" value="Pantoate_ligase_C"/>
</dbReference>
<keyword evidence="10" id="KW-1185">Reference proteome</keyword>
<feature type="binding site" evidence="8">
    <location>
        <begin position="197"/>
        <end position="200"/>
    </location>
    <ligand>
        <name>ATP</name>
        <dbReference type="ChEBI" id="CHEBI:30616"/>
    </ligand>
</feature>
<keyword evidence="6 8" id="KW-0067">ATP-binding</keyword>
<gene>
    <name evidence="8" type="primary">panC</name>
    <name evidence="9" type="ORF">DFQ11_101525</name>
</gene>
<keyword evidence="8" id="KW-0963">Cytoplasm</keyword>
<organism evidence="9 10">
    <name type="scientific">Winogradskyella epiphytica</name>
    <dbReference type="NCBI Taxonomy" id="262005"/>
    <lineage>
        <taxon>Bacteria</taxon>
        <taxon>Pseudomonadati</taxon>
        <taxon>Bacteroidota</taxon>
        <taxon>Flavobacteriia</taxon>
        <taxon>Flavobacteriales</taxon>
        <taxon>Flavobacteriaceae</taxon>
        <taxon>Winogradskyella</taxon>
    </lineage>
</organism>
<evidence type="ECO:0000256" key="4">
    <source>
        <dbReference type="ARBA" id="ARBA00022655"/>
    </source>
</evidence>
<keyword evidence="3 8" id="KW-0436">Ligase</keyword>
<dbReference type="CDD" id="cd00560">
    <property type="entry name" value="PanC"/>
    <property type="match status" value="1"/>
</dbReference>
<comment type="miscellaneous">
    <text evidence="8">The reaction proceeds by a bi uni uni bi ping pong mechanism.</text>
</comment>
<comment type="function">
    <text evidence="8">Catalyzes the condensation of pantoate with beta-alanine in an ATP-dependent reaction via a pantoyl-adenylate intermediate.</text>
</comment>
<dbReference type="InterPro" id="IPR003721">
    <property type="entry name" value="Pantoate_ligase"/>
</dbReference>
<dbReference type="GO" id="GO:0005829">
    <property type="term" value="C:cytosol"/>
    <property type="evidence" value="ECO:0007669"/>
    <property type="project" value="TreeGrafter"/>
</dbReference>
<evidence type="ECO:0000256" key="3">
    <source>
        <dbReference type="ARBA" id="ARBA00022598"/>
    </source>
</evidence>
<feature type="binding site" evidence="8">
    <location>
        <begin position="40"/>
        <end position="47"/>
    </location>
    <ligand>
        <name>ATP</name>
        <dbReference type="ChEBI" id="CHEBI:30616"/>
    </ligand>
</feature>
<feature type="binding site" evidence="8">
    <location>
        <position position="71"/>
    </location>
    <ligand>
        <name>beta-alanine</name>
        <dbReference type="ChEBI" id="CHEBI:57966"/>
    </ligand>
</feature>
<comment type="caution">
    <text evidence="9">The sequence shown here is derived from an EMBL/GenBank/DDBJ whole genome shotgun (WGS) entry which is preliminary data.</text>
</comment>
<feature type="active site" description="Proton donor" evidence="8">
    <location>
        <position position="47"/>
    </location>
</feature>
<comment type="subunit">
    <text evidence="8">Homodimer.</text>
</comment>
<dbReference type="PANTHER" id="PTHR21299">
    <property type="entry name" value="CYTIDYLATE KINASE/PANTOATE-BETA-ALANINE LIGASE"/>
    <property type="match status" value="1"/>
</dbReference>
<evidence type="ECO:0000256" key="5">
    <source>
        <dbReference type="ARBA" id="ARBA00022741"/>
    </source>
</evidence>
<comment type="caution">
    <text evidence="8">Lacks conserved residue(s) required for the propagation of feature annotation.</text>
</comment>
<dbReference type="Gene3D" id="3.40.50.620">
    <property type="entry name" value="HUPs"/>
    <property type="match status" value="1"/>
</dbReference>
<dbReference type="UniPathway" id="UPA00028">
    <property type="reaction ID" value="UER00005"/>
</dbReference>
<dbReference type="EC" id="6.3.2.1" evidence="8"/>
<dbReference type="InterPro" id="IPR014729">
    <property type="entry name" value="Rossmann-like_a/b/a_fold"/>
</dbReference>
<dbReference type="Gene3D" id="3.30.1300.10">
    <property type="entry name" value="Pantoate-beta-alanine ligase, C-terminal domain"/>
    <property type="match status" value="1"/>
</dbReference>
<comment type="similarity">
    <text evidence="2 8">Belongs to the pantothenate synthetase family.</text>
</comment>
<accession>A0A2V4Y2K1</accession>
<evidence type="ECO:0000256" key="1">
    <source>
        <dbReference type="ARBA" id="ARBA00004990"/>
    </source>
</evidence>
<feature type="binding site" evidence="8">
    <location>
        <position position="71"/>
    </location>
    <ligand>
        <name>(R)-pantoate</name>
        <dbReference type="ChEBI" id="CHEBI:15980"/>
    </ligand>
</feature>
<dbReference type="AlphaFoldDB" id="A0A2V4Y2K1"/>
<dbReference type="Proteomes" id="UP000248054">
    <property type="component" value="Unassembled WGS sequence"/>
</dbReference>
<dbReference type="EMBL" id="QJTD01000001">
    <property type="protein sequence ID" value="PYE83094.1"/>
    <property type="molecule type" value="Genomic_DNA"/>
</dbReference>
<evidence type="ECO:0000256" key="7">
    <source>
        <dbReference type="ARBA" id="ARBA00048258"/>
    </source>
</evidence>
<sequence length="293" mass="32934">MFAPVKYLLYLKHFQNKTKLASHITDLKSKDYSVGFVPTMGALHNGHLSLVKNGLEENDVVVVSIFVNPTQFDNKDDLIKYPRTLEADIALLETISDQKIIVYAPTAEDLYGDQVESQSFSFDGLENEMEGAFRPGHFDGVGTVVKRLFEIVKPDSAYFGEKDFQQLQIIKKLVELHGLPVNVVGCPIHRADDGLAMSSRNARLTPEHRKAAPFIYKTLTSAKIKFGTKSAKNVTDWVTKQFENQALLDLEYFIIADEATLKPTKRKSTKKSYRAFIAVYAGDIRLIDNIALN</sequence>
<dbReference type="InterPro" id="IPR004821">
    <property type="entry name" value="Cyt_trans-like"/>
</dbReference>
<dbReference type="HAMAP" id="MF_00158">
    <property type="entry name" value="PanC"/>
    <property type="match status" value="1"/>
</dbReference>
<dbReference type="OrthoDB" id="9773087at2"/>
<dbReference type="NCBIfam" id="TIGR00018">
    <property type="entry name" value="panC"/>
    <property type="match status" value="1"/>
</dbReference>
<dbReference type="GO" id="GO:0015940">
    <property type="term" value="P:pantothenate biosynthetic process"/>
    <property type="evidence" value="ECO:0007669"/>
    <property type="project" value="UniProtKB-UniRule"/>
</dbReference>
<protein>
    <recommendedName>
        <fullName evidence="8">Pantothenate synthetase</fullName>
        <shortName evidence="8">PS</shortName>
        <ecNumber evidence="8">6.3.2.1</ecNumber>
    </recommendedName>
    <alternativeName>
        <fullName evidence="8">Pantoate--beta-alanine ligase</fullName>
    </alternativeName>
    <alternativeName>
        <fullName evidence="8">Pantoate-activating enzyme</fullName>
    </alternativeName>
</protein>
<keyword evidence="4 8" id="KW-0566">Pantothenate biosynthesis</keyword>
<dbReference type="Pfam" id="PF02569">
    <property type="entry name" value="Pantoate_ligase"/>
    <property type="match status" value="1"/>
</dbReference>
<dbReference type="PANTHER" id="PTHR21299:SF1">
    <property type="entry name" value="PANTOATE--BETA-ALANINE LIGASE"/>
    <property type="match status" value="1"/>
</dbReference>
<evidence type="ECO:0000256" key="8">
    <source>
        <dbReference type="HAMAP-Rule" id="MF_00158"/>
    </source>
</evidence>
<comment type="catalytic activity">
    <reaction evidence="7 8">
        <text>(R)-pantoate + beta-alanine + ATP = (R)-pantothenate + AMP + diphosphate + H(+)</text>
        <dbReference type="Rhea" id="RHEA:10912"/>
        <dbReference type="ChEBI" id="CHEBI:15378"/>
        <dbReference type="ChEBI" id="CHEBI:15980"/>
        <dbReference type="ChEBI" id="CHEBI:29032"/>
        <dbReference type="ChEBI" id="CHEBI:30616"/>
        <dbReference type="ChEBI" id="CHEBI:33019"/>
        <dbReference type="ChEBI" id="CHEBI:57966"/>
        <dbReference type="ChEBI" id="CHEBI:456215"/>
        <dbReference type="EC" id="6.3.2.1"/>
    </reaction>
</comment>
<dbReference type="GO" id="GO:0004592">
    <property type="term" value="F:pantoate-beta-alanine ligase activity"/>
    <property type="evidence" value="ECO:0007669"/>
    <property type="project" value="UniProtKB-UniRule"/>
</dbReference>
<reference evidence="9 10" key="1">
    <citation type="submission" date="2018-06" db="EMBL/GenBank/DDBJ databases">
        <title>Genomic Encyclopedia of Type Strains, Phase III (KMG-III): the genomes of soil and plant-associated and newly described type strains.</title>
        <authorList>
            <person name="Whitman W."/>
        </authorList>
    </citation>
    <scope>NUCLEOTIDE SEQUENCE [LARGE SCALE GENOMIC DNA]</scope>
    <source>
        <strain evidence="9 10">CECT 7945</strain>
    </source>
</reference>
<comment type="pathway">
    <text evidence="1 8">Cofactor biosynthesis; (R)-pantothenate biosynthesis; (R)-pantothenate from (R)-pantoate and beta-alanine: step 1/1.</text>
</comment>
<comment type="subcellular location">
    <subcellularLocation>
        <location evidence="8">Cytoplasm</location>
    </subcellularLocation>
</comment>
<evidence type="ECO:0000313" key="9">
    <source>
        <dbReference type="EMBL" id="PYE83094.1"/>
    </source>
</evidence>
<evidence type="ECO:0000313" key="10">
    <source>
        <dbReference type="Proteomes" id="UP000248054"/>
    </source>
</evidence>
<feature type="binding site" evidence="8">
    <location>
        <begin position="160"/>
        <end position="163"/>
    </location>
    <ligand>
        <name>ATP</name>
        <dbReference type="ChEBI" id="CHEBI:30616"/>
    </ligand>
</feature>
<feature type="binding site" evidence="8">
    <location>
        <position position="166"/>
    </location>
    <ligand>
        <name>(R)-pantoate</name>
        <dbReference type="ChEBI" id="CHEBI:15980"/>
    </ligand>
</feature>
<dbReference type="SUPFAM" id="SSF52374">
    <property type="entry name" value="Nucleotidylyl transferase"/>
    <property type="match status" value="1"/>
</dbReference>
<proteinExistence type="inferred from homology"/>
<evidence type="ECO:0000256" key="2">
    <source>
        <dbReference type="ARBA" id="ARBA00009256"/>
    </source>
</evidence>
<evidence type="ECO:0000256" key="6">
    <source>
        <dbReference type="ARBA" id="ARBA00022840"/>
    </source>
</evidence>
<dbReference type="NCBIfam" id="TIGR00125">
    <property type="entry name" value="cyt_tran_rel"/>
    <property type="match status" value="1"/>
</dbReference>
<dbReference type="GO" id="GO:0005524">
    <property type="term" value="F:ATP binding"/>
    <property type="evidence" value="ECO:0007669"/>
    <property type="project" value="UniProtKB-KW"/>
</dbReference>
<keyword evidence="5 8" id="KW-0547">Nucleotide-binding</keyword>